<evidence type="ECO:0000313" key="3">
    <source>
        <dbReference type="Proteomes" id="UP000799753"/>
    </source>
</evidence>
<evidence type="ECO:0000256" key="1">
    <source>
        <dbReference type="SAM" id="MobiDB-lite"/>
    </source>
</evidence>
<dbReference type="EMBL" id="MU006804">
    <property type="protein sequence ID" value="KAF2635746.1"/>
    <property type="molecule type" value="Genomic_DNA"/>
</dbReference>
<accession>A0A6A6RKN7</accession>
<dbReference type="AlphaFoldDB" id="A0A6A6RKN7"/>
<feature type="compositionally biased region" description="Gly residues" evidence="1">
    <location>
        <begin position="109"/>
        <end position="118"/>
    </location>
</feature>
<sequence>MNTNTSTNPCKTTAKPTNPPLPTPPPPPPTFPSFPFRADSSGIRRSHHPFHSSLPAYPYPYPYEQRYGYIKDAENREKDPVLDTVDTGALYRLLVSRGVTQGLHLLDSRGGGGESGDGGESRDEDREEEEEEWVIKDRMISKERVGRGLVGLGVVWDHYVADVLRAEKVVHVLYPVKYEPWGSRLDGVGLEMGKGKSGSGNGNEVRNECAVRENRGAVYTRRGQEGVESGDGEGSRGGRDEGDRVAGRDLGRLREVSGRGLVAVRRAEV</sequence>
<gene>
    <name evidence="2" type="ORF">P280DRAFT_511020</name>
</gene>
<evidence type="ECO:0000313" key="2">
    <source>
        <dbReference type="EMBL" id="KAF2635746.1"/>
    </source>
</evidence>
<feature type="compositionally biased region" description="Pro residues" evidence="1">
    <location>
        <begin position="17"/>
        <end position="32"/>
    </location>
</feature>
<feature type="region of interest" description="Disordered" evidence="1">
    <location>
        <begin position="220"/>
        <end position="251"/>
    </location>
</feature>
<protein>
    <submittedName>
        <fullName evidence="2">Uncharacterized protein</fullName>
    </submittedName>
</protein>
<dbReference type="Proteomes" id="UP000799753">
    <property type="component" value="Unassembled WGS sequence"/>
</dbReference>
<feature type="region of interest" description="Disordered" evidence="1">
    <location>
        <begin position="1"/>
        <end position="51"/>
    </location>
</feature>
<feature type="compositionally biased region" description="Basic and acidic residues" evidence="1">
    <location>
        <begin position="233"/>
        <end position="251"/>
    </location>
</feature>
<feature type="compositionally biased region" description="Polar residues" evidence="1">
    <location>
        <begin position="1"/>
        <end position="15"/>
    </location>
</feature>
<reference evidence="2" key="1">
    <citation type="journal article" date="2020" name="Stud. Mycol.">
        <title>101 Dothideomycetes genomes: a test case for predicting lifestyles and emergence of pathogens.</title>
        <authorList>
            <person name="Haridas S."/>
            <person name="Albert R."/>
            <person name="Binder M."/>
            <person name="Bloem J."/>
            <person name="Labutti K."/>
            <person name="Salamov A."/>
            <person name="Andreopoulos B."/>
            <person name="Baker S."/>
            <person name="Barry K."/>
            <person name="Bills G."/>
            <person name="Bluhm B."/>
            <person name="Cannon C."/>
            <person name="Castanera R."/>
            <person name="Culley D."/>
            <person name="Daum C."/>
            <person name="Ezra D."/>
            <person name="Gonzalez J."/>
            <person name="Henrissat B."/>
            <person name="Kuo A."/>
            <person name="Liang C."/>
            <person name="Lipzen A."/>
            <person name="Lutzoni F."/>
            <person name="Magnuson J."/>
            <person name="Mondo S."/>
            <person name="Nolan M."/>
            <person name="Ohm R."/>
            <person name="Pangilinan J."/>
            <person name="Park H.-J."/>
            <person name="Ramirez L."/>
            <person name="Alfaro M."/>
            <person name="Sun H."/>
            <person name="Tritt A."/>
            <person name="Yoshinaga Y."/>
            <person name="Zwiers L.-H."/>
            <person name="Turgeon B."/>
            <person name="Goodwin S."/>
            <person name="Spatafora J."/>
            <person name="Crous P."/>
            <person name="Grigoriev I."/>
        </authorList>
    </citation>
    <scope>NUCLEOTIDE SEQUENCE</scope>
    <source>
        <strain evidence="2">CBS 473.64</strain>
    </source>
</reference>
<feature type="region of interest" description="Disordered" evidence="1">
    <location>
        <begin position="104"/>
        <end position="132"/>
    </location>
</feature>
<name>A0A6A6RKN7_9PLEO</name>
<proteinExistence type="predicted"/>
<keyword evidence="3" id="KW-1185">Reference proteome</keyword>
<organism evidence="2 3">
    <name type="scientific">Massarina eburnea CBS 473.64</name>
    <dbReference type="NCBI Taxonomy" id="1395130"/>
    <lineage>
        <taxon>Eukaryota</taxon>
        <taxon>Fungi</taxon>
        <taxon>Dikarya</taxon>
        <taxon>Ascomycota</taxon>
        <taxon>Pezizomycotina</taxon>
        <taxon>Dothideomycetes</taxon>
        <taxon>Pleosporomycetidae</taxon>
        <taxon>Pleosporales</taxon>
        <taxon>Massarineae</taxon>
        <taxon>Massarinaceae</taxon>
        <taxon>Massarina</taxon>
    </lineage>
</organism>